<dbReference type="InterPro" id="IPR011051">
    <property type="entry name" value="RmlC_Cupin_sf"/>
</dbReference>
<evidence type="ECO:0000313" key="4">
    <source>
        <dbReference type="Proteomes" id="UP000659344"/>
    </source>
</evidence>
<gene>
    <name evidence="3" type="ORF">GCM10008013_23340</name>
</gene>
<evidence type="ECO:0000259" key="2">
    <source>
        <dbReference type="Pfam" id="PF01050"/>
    </source>
</evidence>
<sequence length="456" mass="51807">MRLILLSGGSGKRLWPLSNDYRSKQFIKVMDSENPTDDSQTSMIQRVWARLNEIDLANSAVIAASRVQQEVIQSQLGNDVPLVLEPVKRDTFPAICLASSFLHTKMNVHDDEVIVVMPVDVDADDGFYHTIKQLALEFETSEAKIGLIGLKPTQPSEKFGYILTEPKNTHSTLLKIDRFIEKPSVAEASNLIELGALWNCGVFAFRLGYILKLLEAGNWPTRYEEFLDKYHLMPTISFDYQVVEKEESVVVWPYTGRWNDLGTWNEWTETMPKRLNGKGIISEDSMNTHIINELQIPVIVMGISNAVIAASPDGILVTDKEMSQKLKDVVQSISARPMYEETLYGWYRVIDVANKFSDQQVMTKRVHIWAGKHMSYQIHANRDEIWTIINGQAEVVIDDRRFQANAGDVFHIQVGSKHAIRALHDVDLIEVQMGKLISEDDVIRLDYDWIGSKVSI</sequence>
<dbReference type="GO" id="GO:0016779">
    <property type="term" value="F:nucleotidyltransferase activity"/>
    <property type="evidence" value="ECO:0007669"/>
    <property type="project" value="UniProtKB-KW"/>
</dbReference>
<dbReference type="Gene3D" id="3.90.550.10">
    <property type="entry name" value="Spore Coat Polysaccharide Biosynthesis Protein SpsA, Chain A"/>
    <property type="match status" value="1"/>
</dbReference>
<dbReference type="SUPFAM" id="SSF51182">
    <property type="entry name" value="RmlC-like cupins"/>
    <property type="match status" value="1"/>
</dbReference>
<dbReference type="Gene3D" id="2.60.120.10">
    <property type="entry name" value="Jelly Rolls"/>
    <property type="match status" value="1"/>
</dbReference>
<dbReference type="SUPFAM" id="SSF53448">
    <property type="entry name" value="Nucleotide-diphospho-sugar transferases"/>
    <property type="match status" value="1"/>
</dbReference>
<dbReference type="CDD" id="cd02213">
    <property type="entry name" value="cupin_PMI_typeII_C"/>
    <property type="match status" value="1"/>
</dbReference>
<dbReference type="InterPro" id="IPR029044">
    <property type="entry name" value="Nucleotide-diphossugar_trans"/>
</dbReference>
<name>A0ABQ1YFA2_9BACL</name>
<keyword evidence="3" id="KW-0548">Nucleotidyltransferase</keyword>
<dbReference type="Pfam" id="PF01050">
    <property type="entry name" value="MannoseP_isomer"/>
    <property type="match status" value="1"/>
</dbReference>
<feature type="domain" description="Mannose-6-phosphate isomerase type II C-terminal" evidence="2">
    <location>
        <begin position="344"/>
        <end position="446"/>
    </location>
</feature>
<dbReference type="EMBL" id="BMFT01000001">
    <property type="protein sequence ID" value="GGH23915.1"/>
    <property type="molecule type" value="Genomic_DNA"/>
</dbReference>
<dbReference type="Proteomes" id="UP000659344">
    <property type="component" value="Unassembled WGS sequence"/>
</dbReference>
<keyword evidence="4" id="KW-1185">Reference proteome</keyword>
<accession>A0ABQ1YFA2</accession>
<protein>
    <submittedName>
        <fullName evidence="3">Mannose-1-phosphate guanylyltransferase</fullName>
    </submittedName>
</protein>
<keyword evidence="3" id="KW-0808">Transferase</keyword>
<dbReference type="Pfam" id="PF00483">
    <property type="entry name" value="NTP_transferase"/>
    <property type="match status" value="1"/>
</dbReference>
<comment type="caution">
    <text evidence="3">The sequence shown here is derived from an EMBL/GenBank/DDBJ whole genome shotgun (WGS) entry which is preliminary data.</text>
</comment>
<feature type="domain" description="Nucleotidyl transferase" evidence="1">
    <location>
        <begin position="4"/>
        <end position="273"/>
    </location>
</feature>
<dbReference type="InterPro" id="IPR014710">
    <property type="entry name" value="RmlC-like_jellyroll"/>
</dbReference>
<dbReference type="PANTHER" id="PTHR46390">
    <property type="entry name" value="MANNOSE-1-PHOSPHATE GUANYLYLTRANSFERASE"/>
    <property type="match status" value="1"/>
</dbReference>
<reference evidence="4" key="1">
    <citation type="journal article" date="2019" name="Int. J. Syst. Evol. Microbiol.">
        <title>The Global Catalogue of Microorganisms (GCM) 10K type strain sequencing project: providing services to taxonomists for standard genome sequencing and annotation.</title>
        <authorList>
            <consortium name="The Broad Institute Genomics Platform"/>
            <consortium name="The Broad Institute Genome Sequencing Center for Infectious Disease"/>
            <person name="Wu L."/>
            <person name="Ma J."/>
        </authorList>
    </citation>
    <scope>NUCLEOTIDE SEQUENCE [LARGE SCALE GENOMIC DNA]</scope>
    <source>
        <strain evidence="4">CGMCC 1.12769</strain>
    </source>
</reference>
<dbReference type="PANTHER" id="PTHR46390:SF1">
    <property type="entry name" value="MANNOSE-1-PHOSPHATE GUANYLYLTRANSFERASE"/>
    <property type="match status" value="1"/>
</dbReference>
<dbReference type="InterPro" id="IPR001538">
    <property type="entry name" value="Man6P_isomerase-2_C"/>
</dbReference>
<dbReference type="InterPro" id="IPR005835">
    <property type="entry name" value="NTP_transferase_dom"/>
</dbReference>
<organism evidence="3 4">
    <name type="scientific">Paenibacillus segetis</name>
    <dbReference type="NCBI Taxonomy" id="1325360"/>
    <lineage>
        <taxon>Bacteria</taxon>
        <taxon>Bacillati</taxon>
        <taxon>Bacillota</taxon>
        <taxon>Bacilli</taxon>
        <taxon>Bacillales</taxon>
        <taxon>Paenibacillaceae</taxon>
        <taxon>Paenibacillus</taxon>
    </lineage>
</organism>
<evidence type="ECO:0000259" key="1">
    <source>
        <dbReference type="Pfam" id="PF00483"/>
    </source>
</evidence>
<proteinExistence type="predicted"/>
<dbReference type="RefSeq" id="WP_188538850.1">
    <property type="nucleotide sequence ID" value="NZ_BMFT01000001.1"/>
</dbReference>
<evidence type="ECO:0000313" key="3">
    <source>
        <dbReference type="EMBL" id="GGH23915.1"/>
    </source>
</evidence>
<dbReference type="InterPro" id="IPR051161">
    <property type="entry name" value="Mannose-6P_isomerase_type2"/>
</dbReference>